<dbReference type="Gene3D" id="1.10.1670.10">
    <property type="entry name" value="Helix-hairpin-Helix base-excision DNA repair enzymes (C-terminal)"/>
    <property type="match status" value="1"/>
</dbReference>
<comment type="cofactor">
    <cofactor evidence="15">
        <name>[4Fe-4S] cluster</name>
        <dbReference type="ChEBI" id="CHEBI:49883"/>
    </cofactor>
    <text evidence="15">Binds 1 [4Fe-4S] cluster.</text>
</comment>
<evidence type="ECO:0000256" key="9">
    <source>
        <dbReference type="ARBA" id="ARBA00023004"/>
    </source>
</evidence>
<dbReference type="SMART" id="SM00525">
    <property type="entry name" value="FES"/>
    <property type="match status" value="1"/>
</dbReference>
<evidence type="ECO:0000256" key="14">
    <source>
        <dbReference type="ARBA" id="ARBA00058550"/>
    </source>
</evidence>
<dbReference type="InterPro" id="IPR004035">
    <property type="entry name" value="Endouclease-III_FeS-bd_BS"/>
</dbReference>
<dbReference type="PANTHER" id="PTHR42944">
    <property type="entry name" value="ADENINE DNA GLYCOSYLASE"/>
    <property type="match status" value="1"/>
</dbReference>
<dbReference type="Pfam" id="PF14815">
    <property type="entry name" value="NUDIX_4"/>
    <property type="match status" value="1"/>
</dbReference>
<sequence>MHPLLENFSPEQFQQDLVGWYRDQKRDLPWRRSADPYHIWISEIMLQQTKVDTVIPYYYRFLEAFPTIEALAQAEEDQVMKQWEGLGYYSRARNLHQAVKEVAEEYGGIVPSGKKEFRSLKGVGPYTAGAVLSIAFDKPEPAVDGNVMRVFSRLLCLYEDIGKQSTKSTFEAVLGEILPLTSPSDFNQAVMELGALICTPTSPGCLLCPVQEHCKARAAGVQEELPVKEKKKAPRKQEMAAAIIWNGRGEILIHQRPDKGLLARLWEFPNTAVEKEAERAEEMGAYLEAEASVTPEIERPVQRVEQTFSHLIWNVHVYEGKAERTGLPEGWKWVPLDDIANYALPVAHQKIYKTLVERMELK</sequence>
<keyword evidence="11" id="KW-0238">DNA-binding</keyword>
<evidence type="ECO:0000256" key="11">
    <source>
        <dbReference type="ARBA" id="ARBA00023125"/>
    </source>
</evidence>
<dbReference type="PANTHER" id="PTHR42944:SF1">
    <property type="entry name" value="ADENINE DNA GLYCOSYLASE"/>
    <property type="match status" value="1"/>
</dbReference>
<comment type="catalytic activity">
    <reaction evidence="1 15">
        <text>Hydrolyzes free adenine bases from 7,8-dihydro-8-oxoguanine:adenine mismatched double-stranded DNA, leaving an apurinic site.</text>
        <dbReference type="EC" id="3.2.2.31"/>
    </reaction>
</comment>
<dbReference type="GO" id="GO:0046872">
    <property type="term" value="F:metal ion binding"/>
    <property type="evidence" value="ECO:0007669"/>
    <property type="project" value="UniProtKB-UniRule"/>
</dbReference>
<dbReference type="Gene3D" id="1.10.340.30">
    <property type="entry name" value="Hypothetical protein, domain 2"/>
    <property type="match status" value="1"/>
</dbReference>
<reference evidence="17 18" key="1">
    <citation type="submission" date="2019-07" db="EMBL/GenBank/DDBJ databases">
        <title>Whole genome shotgun sequence of Marinococcus halophilus NBRC 102359.</title>
        <authorList>
            <person name="Hosoyama A."/>
            <person name="Uohara A."/>
            <person name="Ohji S."/>
            <person name="Ichikawa N."/>
        </authorList>
    </citation>
    <scope>NUCLEOTIDE SEQUENCE [LARGE SCALE GENOMIC DNA]</scope>
    <source>
        <strain evidence="17 18">NBRC 102359</strain>
    </source>
</reference>
<evidence type="ECO:0000256" key="1">
    <source>
        <dbReference type="ARBA" id="ARBA00000843"/>
    </source>
</evidence>
<organism evidence="17 18">
    <name type="scientific">Marinococcus halophilus</name>
    <dbReference type="NCBI Taxonomy" id="1371"/>
    <lineage>
        <taxon>Bacteria</taxon>
        <taxon>Bacillati</taxon>
        <taxon>Bacillota</taxon>
        <taxon>Bacilli</taxon>
        <taxon>Bacillales</taxon>
        <taxon>Bacillaceae</taxon>
        <taxon>Marinococcus</taxon>
    </lineage>
</organism>
<dbReference type="GO" id="GO:0035485">
    <property type="term" value="F:adenine/guanine mispair binding"/>
    <property type="evidence" value="ECO:0007669"/>
    <property type="project" value="TreeGrafter"/>
</dbReference>
<keyword evidence="13 15" id="KW-0326">Glycosidase</keyword>
<dbReference type="STRING" id="1371.GCA_900166605_00968"/>
<dbReference type="InterPro" id="IPR000445">
    <property type="entry name" value="HhH_motif"/>
</dbReference>
<keyword evidence="18" id="KW-1185">Reference proteome</keyword>
<evidence type="ECO:0000259" key="16">
    <source>
        <dbReference type="PROSITE" id="PS51462"/>
    </source>
</evidence>
<accession>A0A510YA10</accession>
<dbReference type="GO" id="GO:0006298">
    <property type="term" value="P:mismatch repair"/>
    <property type="evidence" value="ECO:0007669"/>
    <property type="project" value="TreeGrafter"/>
</dbReference>
<dbReference type="AlphaFoldDB" id="A0A510YA10"/>
<dbReference type="EMBL" id="BJUN01000035">
    <property type="protein sequence ID" value="GEK60209.1"/>
    <property type="molecule type" value="Genomic_DNA"/>
</dbReference>
<evidence type="ECO:0000256" key="10">
    <source>
        <dbReference type="ARBA" id="ARBA00023014"/>
    </source>
</evidence>
<dbReference type="PROSITE" id="PS00764">
    <property type="entry name" value="ENDONUCLEASE_III_1"/>
    <property type="match status" value="1"/>
</dbReference>
<gene>
    <name evidence="17" type="primary">mutY</name>
    <name evidence="17" type="ORF">MHA01_31140</name>
</gene>
<dbReference type="SUPFAM" id="SSF55811">
    <property type="entry name" value="Nudix"/>
    <property type="match status" value="1"/>
</dbReference>
<proteinExistence type="inferred from homology"/>
<keyword evidence="8" id="KW-0378">Hydrolase</keyword>
<evidence type="ECO:0000256" key="3">
    <source>
        <dbReference type="ARBA" id="ARBA00012045"/>
    </source>
</evidence>
<dbReference type="FunFam" id="1.10.1670.10:FF:000002">
    <property type="entry name" value="Adenine DNA glycosylase"/>
    <property type="match status" value="1"/>
</dbReference>
<dbReference type="CDD" id="cd03431">
    <property type="entry name" value="NUDIX_DNA_Glycosylase_C-MutY"/>
    <property type="match status" value="1"/>
</dbReference>
<evidence type="ECO:0000256" key="7">
    <source>
        <dbReference type="ARBA" id="ARBA00022763"/>
    </source>
</evidence>
<dbReference type="CDD" id="cd00056">
    <property type="entry name" value="ENDO3c"/>
    <property type="match status" value="1"/>
</dbReference>
<dbReference type="Gene3D" id="3.90.79.10">
    <property type="entry name" value="Nucleoside Triphosphate Pyrophosphohydrolase"/>
    <property type="match status" value="1"/>
</dbReference>
<dbReference type="InterPro" id="IPR003651">
    <property type="entry name" value="Endonuclease3_FeS-loop_motif"/>
</dbReference>
<comment type="function">
    <text evidence="14">Base excision repair (BER) glycosylase that initiates repair of A:oxoG to C:G by removing the inappropriately paired adenine base from the DNA backbone, generating an abasic site product. 8-oxoguanine (oxoG) is a genotoxic DNA lesion resulting from oxidation of guanine; this residue is misread by replicative DNA polymerases, that insert adenine instead of cytosine opposite the oxidized damaged base. Shows a powerful dicrimination of A versus C, since it does not cleave cytosine in oxoG:C pairs. May also be able to remove adenine from A:G mispairs, although this activity may not be physiologically relevant.</text>
</comment>
<dbReference type="Pfam" id="PF00730">
    <property type="entry name" value="HhH-GPD"/>
    <property type="match status" value="1"/>
</dbReference>
<comment type="caution">
    <text evidence="17">The sequence shown here is derived from an EMBL/GenBank/DDBJ whole genome shotgun (WGS) entry which is preliminary data.</text>
</comment>
<dbReference type="OrthoDB" id="9802365at2"/>
<keyword evidence="5" id="KW-0004">4Fe-4S</keyword>
<feature type="domain" description="Nudix hydrolase" evidence="16">
    <location>
        <begin position="234"/>
        <end position="359"/>
    </location>
</feature>
<evidence type="ECO:0000256" key="12">
    <source>
        <dbReference type="ARBA" id="ARBA00023204"/>
    </source>
</evidence>
<dbReference type="SMART" id="SM00478">
    <property type="entry name" value="ENDO3c"/>
    <property type="match status" value="1"/>
</dbReference>
<evidence type="ECO:0000313" key="17">
    <source>
        <dbReference type="EMBL" id="GEK60209.1"/>
    </source>
</evidence>
<dbReference type="PROSITE" id="PS51462">
    <property type="entry name" value="NUDIX"/>
    <property type="match status" value="1"/>
</dbReference>
<dbReference type="Proteomes" id="UP000321051">
    <property type="component" value="Unassembled WGS sequence"/>
</dbReference>
<protein>
    <recommendedName>
        <fullName evidence="4 15">Adenine DNA glycosylase</fullName>
        <ecNumber evidence="3 15">3.2.2.31</ecNumber>
    </recommendedName>
</protein>
<keyword evidence="6" id="KW-0479">Metal-binding</keyword>
<dbReference type="InterPro" id="IPR003265">
    <property type="entry name" value="HhH-GPD_domain"/>
</dbReference>
<keyword evidence="9 15" id="KW-0408">Iron</keyword>
<dbReference type="InterPro" id="IPR000086">
    <property type="entry name" value="NUDIX_hydrolase_dom"/>
</dbReference>
<evidence type="ECO:0000313" key="18">
    <source>
        <dbReference type="Proteomes" id="UP000321051"/>
    </source>
</evidence>
<dbReference type="InterPro" id="IPR029119">
    <property type="entry name" value="MutY_C"/>
</dbReference>
<dbReference type="Pfam" id="PF00633">
    <property type="entry name" value="HHH"/>
    <property type="match status" value="1"/>
</dbReference>
<evidence type="ECO:0000256" key="13">
    <source>
        <dbReference type="ARBA" id="ARBA00023295"/>
    </source>
</evidence>
<dbReference type="GO" id="GO:0032357">
    <property type="term" value="F:oxidized purine DNA binding"/>
    <property type="evidence" value="ECO:0007669"/>
    <property type="project" value="TreeGrafter"/>
</dbReference>
<evidence type="ECO:0000256" key="8">
    <source>
        <dbReference type="ARBA" id="ARBA00022801"/>
    </source>
</evidence>
<dbReference type="GO" id="GO:0006284">
    <property type="term" value="P:base-excision repair"/>
    <property type="evidence" value="ECO:0007669"/>
    <property type="project" value="UniProtKB-UniRule"/>
</dbReference>
<dbReference type="GO" id="GO:0051539">
    <property type="term" value="F:4 iron, 4 sulfur cluster binding"/>
    <property type="evidence" value="ECO:0007669"/>
    <property type="project" value="UniProtKB-UniRule"/>
</dbReference>
<dbReference type="RefSeq" id="WP_094909118.1">
    <property type="nucleotide sequence ID" value="NZ_BJUN01000035.1"/>
</dbReference>
<dbReference type="GO" id="GO:0000701">
    <property type="term" value="F:purine-specific mismatch base pair DNA N-glycosylase activity"/>
    <property type="evidence" value="ECO:0007669"/>
    <property type="project" value="UniProtKB-EC"/>
</dbReference>
<dbReference type="InterPro" id="IPR015797">
    <property type="entry name" value="NUDIX_hydrolase-like_dom_sf"/>
</dbReference>
<keyword evidence="7 15" id="KW-0227">DNA damage</keyword>
<comment type="similarity">
    <text evidence="2 15">Belongs to the Nth/MutY family.</text>
</comment>
<dbReference type="FunFam" id="1.10.340.30:FF:000010">
    <property type="entry name" value="Adenine DNA glycosylase"/>
    <property type="match status" value="1"/>
</dbReference>
<dbReference type="InterPro" id="IPR044298">
    <property type="entry name" value="MIG/MutY"/>
</dbReference>
<dbReference type="InterPro" id="IPR023170">
    <property type="entry name" value="HhH_base_excis_C"/>
</dbReference>
<dbReference type="NCBIfam" id="TIGR01084">
    <property type="entry name" value="mutY"/>
    <property type="match status" value="1"/>
</dbReference>
<evidence type="ECO:0000256" key="15">
    <source>
        <dbReference type="RuleBase" id="RU365096"/>
    </source>
</evidence>
<dbReference type="SUPFAM" id="SSF48150">
    <property type="entry name" value="DNA-glycosylase"/>
    <property type="match status" value="1"/>
</dbReference>
<keyword evidence="10" id="KW-0411">Iron-sulfur</keyword>
<evidence type="ECO:0000256" key="2">
    <source>
        <dbReference type="ARBA" id="ARBA00008343"/>
    </source>
</evidence>
<evidence type="ECO:0000256" key="5">
    <source>
        <dbReference type="ARBA" id="ARBA00022485"/>
    </source>
</evidence>
<dbReference type="InterPro" id="IPR005760">
    <property type="entry name" value="A/G_AdeGlyc_MutY"/>
</dbReference>
<comment type="function">
    <text evidence="15">Adenine glycosylase active on G-A mispairs.</text>
</comment>
<evidence type="ECO:0000256" key="6">
    <source>
        <dbReference type="ARBA" id="ARBA00022723"/>
    </source>
</evidence>
<dbReference type="InterPro" id="IPR011257">
    <property type="entry name" value="DNA_glycosylase"/>
</dbReference>
<dbReference type="GO" id="GO:0034039">
    <property type="term" value="F:8-oxo-7,8-dihydroguanine DNA N-glycosylase activity"/>
    <property type="evidence" value="ECO:0007669"/>
    <property type="project" value="TreeGrafter"/>
</dbReference>
<name>A0A510YA10_MARHA</name>
<keyword evidence="12" id="KW-0234">DNA repair</keyword>
<dbReference type="EC" id="3.2.2.31" evidence="3 15"/>
<evidence type="ECO:0000256" key="4">
    <source>
        <dbReference type="ARBA" id="ARBA00022023"/>
    </source>
</evidence>